<evidence type="ECO:0000256" key="2">
    <source>
        <dbReference type="ARBA" id="ARBA00022692"/>
    </source>
</evidence>
<dbReference type="Proteomes" id="UP000515126">
    <property type="component" value="Chromosome 1"/>
</dbReference>
<dbReference type="InterPro" id="IPR029208">
    <property type="entry name" value="COX14"/>
</dbReference>
<accession>A0A6P5QV68</accession>
<reference evidence="8" key="1">
    <citation type="submission" date="2025-08" db="UniProtKB">
        <authorList>
            <consortium name="RefSeq"/>
        </authorList>
    </citation>
    <scope>IDENTIFICATION</scope>
</reference>
<sequence length="95" mass="11140">MPSAKQLAYIGYKTSASMMLFITVYGGYLCSVTVRAYCYLQLRSARRQATEEQQTSGVLRHETEKTSLQELGHDAFQTRWAKKPWFLWYCWLVLF</sequence>
<dbReference type="KEGG" id="mcal:110309919"/>
<dbReference type="PANTHER" id="PTHR36684:SF1">
    <property type="entry name" value="CYTOCHROME C OXIDASE ASSEMBLY PROTEIN COX14"/>
    <property type="match status" value="1"/>
</dbReference>
<protein>
    <submittedName>
        <fullName evidence="8">Cytochrome c oxidase assembly protein COX14-like</fullName>
    </submittedName>
</protein>
<keyword evidence="2 6" id="KW-0812">Transmembrane</keyword>
<keyword evidence="4" id="KW-0496">Mitochondrion</keyword>
<dbReference type="RefSeq" id="XP_021038358.1">
    <property type="nucleotide sequence ID" value="XM_021182699.2"/>
</dbReference>
<keyword evidence="5 6" id="KW-0472">Membrane</keyword>
<dbReference type="GeneID" id="110309919"/>
<feature type="transmembrane region" description="Helical" evidence="6">
    <location>
        <begin position="20"/>
        <end position="40"/>
    </location>
</feature>
<dbReference type="AlphaFoldDB" id="A0A6P5QV68"/>
<dbReference type="GO" id="GO:0033617">
    <property type="term" value="P:mitochondrial respiratory chain complex IV assembly"/>
    <property type="evidence" value="ECO:0007669"/>
    <property type="project" value="TreeGrafter"/>
</dbReference>
<name>A0A6P5QV68_MUSCR</name>
<comment type="subcellular location">
    <subcellularLocation>
        <location evidence="1">Mitochondrion membrane</location>
        <topology evidence="1">Single-pass membrane protein</topology>
    </subcellularLocation>
</comment>
<evidence type="ECO:0000313" key="7">
    <source>
        <dbReference type="Proteomes" id="UP000515126"/>
    </source>
</evidence>
<evidence type="ECO:0000256" key="4">
    <source>
        <dbReference type="ARBA" id="ARBA00023128"/>
    </source>
</evidence>
<evidence type="ECO:0000313" key="8">
    <source>
        <dbReference type="RefSeq" id="XP_021038358.1"/>
    </source>
</evidence>
<gene>
    <name evidence="8" type="primary">LOC110309919</name>
</gene>
<organism evidence="7 8">
    <name type="scientific">Mus caroli</name>
    <name type="common">Ryukyu mouse</name>
    <name type="synonym">Ricefield mouse</name>
    <dbReference type="NCBI Taxonomy" id="10089"/>
    <lineage>
        <taxon>Eukaryota</taxon>
        <taxon>Metazoa</taxon>
        <taxon>Chordata</taxon>
        <taxon>Craniata</taxon>
        <taxon>Vertebrata</taxon>
        <taxon>Euteleostomi</taxon>
        <taxon>Mammalia</taxon>
        <taxon>Eutheria</taxon>
        <taxon>Euarchontoglires</taxon>
        <taxon>Glires</taxon>
        <taxon>Rodentia</taxon>
        <taxon>Myomorpha</taxon>
        <taxon>Muroidea</taxon>
        <taxon>Muridae</taxon>
        <taxon>Murinae</taxon>
        <taxon>Mus</taxon>
        <taxon>Mus</taxon>
    </lineage>
</organism>
<evidence type="ECO:0000256" key="1">
    <source>
        <dbReference type="ARBA" id="ARBA00004304"/>
    </source>
</evidence>
<keyword evidence="7" id="KW-1185">Reference proteome</keyword>
<proteinExistence type="predicted"/>
<evidence type="ECO:0000256" key="6">
    <source>
        <dbReference type="SAM" id="Phobius"/>
    </source>
</evidence>
<evidence type="ECO:0000256" key="3">
    <source>
        <dbReference type="ARBA" id="ARBA00022989"/>
    </source>
</evidence>
<dbReference type="GO" id="GO:0031966">
    <property type="term" value="C:mitochondrial membrane"/>
    <property type="evidence" value="ECO:0007669"/>
    <property type="project" value="UniProtKB-SubCell"/>
</dbReference>
<keyword evidence="3 6" id="KW-1133">Transmembrane helix</keyword>
<evidence type="ECO:0000256" key="5">
    <source>
        <dbReference type="ARBA" id="ARBA00023136"/>
    </source>
</evidence>
<dbReference type="PANTHER" id="PTHR36684">
    <property type="entry name" value="CYTOCHROME C OXIDASE ASSEMBLY PROTEIN COX14"/>
    <property type="match status" value="1"/>
</dbReference>